<keyword evidence="3" id="KW-1185">Reference proteome</keyword>
<comment type="caution">
    <text evidence="2">The sequence shown here is derived from an EMBL/GenBank/DDBJ whole genome shotgun (WGS) entry which is preliminary data.</text>
</comment>
<evidence type="ECO:0000256" key="1">
    <source>
        <dbReference type="SAM" id="MobiDB-lite"/>
    </source>
</evidence>
<evidence type="ECO:0000313" key="2">
    <source>
        <dbReference type="EMBL" id="PAU44687.1"/>
    </source>
</evidence>
<dbReference type="RefSeq" id="WP_095584691.1">
    <property type="nucleotide sequence ID" value="NZ_JAJQQS010000010.1"/>
</dbReference>
<gene>
    <name evidence="2" type="ORF">CK936_33460</name>
</gene>
<feature type="region of interest" description="Disordered" evidence="1">
    <location>
        <begin position="184"/>
        <end position="231"/>
    </location>
</feature>
<protein>
    <submittedName>
        <fullName evidence="2">Uncharacterized protein</fullName>
    </submittedName>
</protein>
<reference evidence="2 3" key="1">
    <citation type="submission" date="2017-08" db="EMBL/GenBank/DDBJ databases">
        <title>Genome sequence of Streptomyces albireticuli NRRL B-1670.</title>
        <authorList>
            <person name="Graham D.E."/>
            <person name="Mahan K.M."/>
            <person name="Klingeman D.M."/>
            <person name="Hettich R.L."/>
            <person name="Parry R.J."/>
            <person name="Spain J.C."/>
        </authorList>
    </citation>
    <scope>NUCLEOTIDE SEQUENCE [LARGE SCALE GENOMIC DNA]</scope>
    <source>
        <strain evidence="2 3">NRRL B-1670</strain>
    </source>
</reference>
<dbReference type="AlphaFoldDB" id="A0A2A2CZP8"/>
<sequence length="231" mass="24992">MALTNRLLTLRRDAHSGEVLARGGDPEAHSILERTGFVPVVRLHEHYHRLPTGLDAAEEARLAVRAVARLKAVGYHVSCDAAFDTEYREPHYLTLGAQVAAIADRMRHASTTEDAADALTELTATHDGILDALHEVLTATADFYQDLGQSADPHYAQRLRFLATEHLGVIASDLRGIRNDLADRHSPHPQRTACDGDVPDAEQEASAVCACPPPLPLVPSAPAATVGGRRR</sequence>
<dbReference type="Proteomes" id="UP000218944">
    <property type="component" value="Unassembled WGS sequence"/>
</dbReference>
<name>A0A2A2CZP8_9ACTN</name>
<dbReference type="EMBL" id="NSJV01000637">
    <property type="protein sequence ID" value="PAU44687.1"/>
    <property type="molecule type" value="Genomic_DNA"/>
</dbReference>
<proteinExistence type="predicted"/>
<evidence type="ECO:0000313" key="3">
    <source>
        <dbReference type="Proteomes" id="UP000218944"/>
    </source>
</evidence>
<accession>A0A2A2CZP8</accession>
<organism evidence="2 3">
    <name type="scientific">Streptomyces albireticuli</name>
    <dbReference type="NCBI Taxonomy" id="1940"/>
    <lineage>
        <taxon>Bacteria</taxon>
        <taxon>Bacillati</taxon>
        <taxon>Actinomycetota</taxon>
        <taxon>Actinomycetes</taxon>
        <taxon>Kitasatosporales</taxon>
        <taxon>Streptomycetaceae</taxon>
        <taxon>Streptomyces</taxon>
    </lineage>
</organism>